<dbReference type="PRINTS" id="PR00410">
    <property type="entry name" value="PHEHYDRXLASE"/>
</dbReference>
<dbReference type="Pfam" id="PF00175">
    <property type="entry name" value="NAD_binding_1"/>
    <property type="match status" value="1"/>
</dbReference>
<dbReference type="Gene3D" id="3.40.50.80">
    <property type="entry name" value="Nucleotide-binding domain of ferredoxin-NADP reductase (FNR) module"/>
    <property type="match status" value="1"/>
</dbReference>
<dbReference type="InterPro" id="IPR001709">
    <property type="entry name" value="Flavoprot_Pyr_Nucl_cyt_Rdtase"/>
</dbReference>
<accession>A0A9X3IJS6</accession>
<dbReference type="RefSeq" id="WP_266336724.1">
    <property type="nucleotide sequence ID" value="NZ_JAPKNK010000001.1"/>
</dbReference>
<evidence type="ECO:0000256" key="1">
    <source>
        <dbReference type="ARBA" id="ARBA00034078"/>
    </source>
</evidence>
<dbReference type="PANTHER" id="PTHR47354">
    <property type="entry name" value="NADH OXIDOREDUCTASE HCR"/>
    <property type="match status" value="1"/>
</dbReference>
<dbReference type="AlphaFoldDB" id="A0A9X3IJS6"/>
<dbReference type="Proteomes" id="UP001144805">
    <property type="component" value="Unassembled WGS sequence"/>
</dbReference>
<dbReference type="SUPFAM" id="SSF63380">
    <property type="entry name" value="Riboflavin synthase domain-like"/>
    <property type="match status" value="1"/>
</dbReference>
<dbReference type="PRINTS" id="PR00371">
    <property type="entry name" value="FPNCR"/>
</dbReference>
<evidence type="ECO:0000313" key="3">
    <source>
        <dbReference type="EMBL" id="MCX5567741.1"/>
    </source>
</evidence>
<dbReference type="InterPro" id="IPR001433">
    <property type="entry name" value="OxRdtase_FAD/NAD-bd"/>
</dbReference>
<dbReference type="InterPro" id="IPR017927">
    <property type="entry name" value="FAD-bd_FR_type"/>
</dbReference>
<evidence type="ECO:0000313" key="4">
    <source>
        <dbReference type="Proteomes" id="UP001144805"/>
    </source>
</evidence>
<gene>
    <name evidence="3" type="ORF">OSH07_00900</name>
</gene>
<evidence type="ECO:0000259" key="2">
    <source>
        <dbReference type="PROSITE" id="PS51384"/>
    </source>
</evidence>
<dbReference type="InterPro" id="IPR017938">
    <property type="entry name" value="Riboflavin_synthase-like_b-brl"/>
</dbReference>
<dbReference type="Gene3D" id="2.40.30.10">
    <property type="entry name" value="Translation factors"/>
    <property type="match status" value="1"/>
</dbReference>
<reference evidence="3" key="1">
    <citation type="submission" date="2022-11" db="EMBL/GenBank/DDBJ databases">
        <title>Biodiversity and phylogenetic relationships of bacteria.</title>
        <authorList>
            <person name="Machado R.A.R."/>
            <person name="Bhat A."/>
            <person name="Loulou A."/>
            <person name="Kallel S."/>
        </authorList>
    </citation>
    <scope>NUCLEOTIDE SEQUENCE</scope>
    <source>
        <strain evidence="3">K-TC2</strain>
    </source>
</reference>
<dbReference type="SUPFAM" id="SSF52343">
    <property type="entry name" value="Ferredoxin reductase-like, C-terminal NADP-linked domain"/>
    <property type="match status" value="1"/>
</dbReference>
<name>A0A9X3IJS6_9HYPH</name>
<dbReference type="InterPro" id="IPR008333">
    <property type="entry name" value="Cbr1-like_FAD-bd_dom"/>
</dbReference>
<dbReference type="Pfam" id="PF00970">
    <property type="entry name" value="FAD_binding_6"/>
    <property type="match status" value="1"/>
</dbReference>
<dbReference type="PANTHER" id="PTHR47354:SF5">
    <property type="entry name" value="PROTEIN RFBI"/>
    <property type="match status" value="1"/>
</dbReference>
<dbReference type="InterPro" id="IPR050415">
    <property type="entry name" value="MRET"/>
</dbReference>
<feature type="domain" description="FAD-binding FR-type" evidence="2">
    <location>
        <begin position="14"/>
        <end position="116"/>
    </location>
</feature>
<dbReference type="InterPro" id="IPR039261">
    <property type="entry name" value="FNR_nucleotide-bd"/>
</dbReference>
<dbReference type="GO" id="GO:0016491">
    <property type="term" value="F:oxidoreductase activity"/>
    <property type="evidence" value="ECO:0007669"/>
    <property type="project" value="InterPro"/>
</dbReference>
<comment type="cofactor">
    <cofactor evidence="1">
        <name>[2Fe-2S] cluster</name>
        <dbReference type="ChEBI" id="CHEBI:190135"/>
    </cofactor>
</comment>
<dbReference type="EMBL" id="JAPKNK010000001">
    <property type="protein sequence ID" value="MCX5567741.1"/>
    <property type="molecule type" value="Genomic_DNA"/>
</dbReference>
<dbReference type="CDD" id="cd06217">
    <property type="entry name" value="FNR_iron_sulfur_binding_3"/>
    <property type="match status" value="1"/>
</dbReference>
<proteinExistence type="predicted"/>
<comment type="caution">
    <text evidence="3">The sequence shown here is derived from an EMBL/GenBank/DDBJ whole genome shotgun (WGS) entry which is preliminary data.</text>
</comment>
<dbReference type="PROSITE" id="PS51384">
    <property type="entry name" value="FAD_FR"/>
    <property type="match status" value="1"/>
</dbReference>
<protein>
    <submittedName>
        <fullName evidence="3">Ferredoxin reductase</fullName>
    </submittedName>
</protein>
<keyword evidence="4" id="KW-1185">Reference proteome</keyword>
<sequence length="258" mass="27754">MNASPVIAPQPERLIWQIATVVAITTETPRVKLFRLKPADWHGFTAGQHVDVRLTAPDGYQAERSYSIGSAPDDSGTIELAIDLIDDGEVSPFFHEVVEVGDEIEVRGPIGGHFIWRAEDGGPLLWIAGGSGLVPLMSMLRHRAATAPEIPAALIYSARRREDLIWCDELLQHAARDPNFTLFATLSREAAPGGGVCHAGIRHGRIDRDLVDAALARLPSAPKTTFICGSNPFVGAASTFALDAGLPFASIRAERYGG</sequence>
<organism evidence="3 4">
    <name type="scientific">Kaistia nematophila</name>
    <dbReference type="NCBI Taxonomy" id="2994654"/>
    <lineage>
        <taxon>Bacteria</taxon>
        <taxon>Pseudomonadati</taxon>
        <taxon>Pseudomonadota</taxon>
        <taxon>Alphaproteobacteria</taxon>
        <taxon>Hyphomicrobiales</taxon>
        <taxon>Kaistiaceae</taxon>
        <taxon>Kaistia</taxon>
    </lineage>
</organism>